<dbReference type="AlphaFoldDB" id="A0A7S1T794"/>
<dbReference type="InterPro" id="IPR032466">
    <property type="entry name" value="Metal_Hydrolase"/>
</dbReference>
<evidence type="ECO:0000256" key="1">
    <source>
        <dbReference type="ARBA" id="ARBA00009275"/>
    </source>
</evidence>
<feature type="binding site" evidence="5">
    <location>
        <position position="229"/>
    </location>
    <ligand>
        <name>a divalent metal cation</name>
        <dbReference type="ChEBI" id="CHEBI:60240"/>
        <label>1</label>
    </ligand>
</feature>
<proteinExistence type="inferred from homology"/>
<dbReference type="EMBL" id="HBGH01001859">
    <property type="protein sequence ID" value="CAD9224516.1"/>
    <property type="molecule type" value="Transcribed_RNA"/>
</dbReference>
<dbReference type="PANTHER" id="PTHR46317">
    <property type="entry name" value="HYDROLASE OF PHP SUPERFAMILY-RELATED PROTEIN"/>
    <property type="match status" value="1"/>
</dbReference>
<keyword evidence="3" id="KW-0378">Hydrolase</keyword>
<feature type="binding site" evidence="5">
    <location>
        <position position="12"/>
    </location>
    <ligand>
        <name>a divalent metal cation</name>
        <dbReference type="ChEBI" id="CHEBI:60240"/>
        <label>1</label>
    </ligand>
</feature>
<comment type="similarity">
    <text evidence="1">Belongs to the metallo-dependent hydrolases superfamily. TatD-type hydrolase family.</text>
</comment>
<evidence type="ECO:0000256" key="2">
    <source>
        <dbReference type="ARBA" id="ARBA00022723"/>
    </source>
</evidence>
<sequence length="283" mass="31571">METSGMVDTHAHLSSEEFSEDLDVVLEHAASVGVRAIVVVSQSLADARRVCEICRRGSSLTGMRETSAPALLPAVGLHPVHVASLEDDEKLDMELRGLRQLLEAERDQIVAIGEVGLDFSRWILPAGREEEVRARQRRAFREQLSWATEMDLPVSVHSRSAGHHALTELETMKVSRACLHAFDGRAVYAETAARKLGYFFSIPPSIVRSEQKQKLVSRVPLENLLLETDSPVLGPDVKTRNEPANVVRSLDMIAALRGVDREEIRQILWGNSLKAFPLLMRRR</sequence>
<accession>A0A7S1T794</accession>
<reference evidence="6" key="1">
    <citation type="submission" date="2021-01" db="EMBL/GenBank/DDBJ databases">
        <authorList>
            <person name="Corre E."/>
            <person name="Pelletier E."/>
            <person name="Niang G."/>
            <person name="Scheremetjew M."/>
            <person name="Finn R."/>
            <person name="Kale V."/>
            <person name="Holt S."/>
            <person name="Cochrane G."/>
            <person name="Meng A."/>
            <person name="Brown T."/>
            <person name="Cohen L."/>
        </authorList>
    </citation>
    <scope>NUCLEOTIDE SEQUENCE</scope>
    <source>
        <strain evidence="6">SAG 36.94</strain>
    </source>
</reference>
<dbReference type="PANTHER" id="PTHR46317:SF1">
    <property type="entry name" value="HYDROLASE, TATD FAMILY"/>
    <property type="match status" value="1"/>
</dbReference>
<dbReference type="PROSITE" id="PS01091">
    <property type="entry name" value="TATD_3"/>
    <property type="match status" value="1"/>
</dbReference>
<dbReference type="SUPFAM" id="SSF51556">
    <property type="entry name" value="Metallo-dependent hydrolases"/>
    <property type="match status" value="1"/>
</dbReference>
<dbReference type="PIRSF" id="PIRSF005902">
    <property type="entry name" value="DNase_TatD"/>
    <property type="match status" value="1"/>
</dbReference>
<comment type="function">
    <text evidence="4">Exhibits 3'-exonuclease activities and apurinic/apyrimidinic (AP) endonuclease (in vitro). Show preferential AP endonuclease activity on double-stranded DNA substrates and 3'- exonuclease activity on single-stranded DNA.</text>
</comment>
<dbReference type="InterPro" id="IPR001130">
    <property type="entry name" value="TatD-like"/>
</dbReference>
<feature type="binding site" evidence="5">
    <location>
        <position position="180"/>
    </location>
    <ligand>
        <name>a divalent metal cation</name>
        <dbReference type="ChEBI" id="CHEBI:60240"/>
        <label>2</label>
    </ligand>
</feature>
<protein>
    <submittedName>
        <fullName evidence="6">Uncharacterized protein</fullName>
    </submittedName>
</protein>
<feature type="binding site" evidence="5">
    <location>
        <position position="114"/>
    </location>
    <ligand>
        <name>a divalent metal cation</name>
        <dbReference type="ChEBI" id="CHEBI:60240"/>
        <label>1</label>
    </ligand>
</feature>
<feature type="binding site" evidence="5">
    <location>
        <position position="10"/>
    </location>
    <ligand>
        <name>a divalent metal cation</name>
        <dbReference type="ChEBI" id="CHEBI:60240"/>
        <label>1</label>
    </ligand>
</feature>
<gene>
    <name evidence="6" type="ORF">CCAE0312_LOCUS979</name>
</gene>
<evidence type="ECO:0000256" key="4">
    <source>
        <dbReference type="ARBA" id="ARBA00093287"/>
    </source>
</evidence>
<dbReference type="Pfam" id="PF01026">
    <property type="entry name" value="TatD_DNase"/>
    <property type="match status" value="1"/>
</dbReference>
<evidence type="ECO:0000256" key="3">
    <source>
        <dbReference type="ARBA" id="ARBA00022801"/>
    </source>
</evidence>
<dbReference type="CDD" id="cd01310">
    <property type="entry name" value="TatD_DNAse"/>
    <property type="match status" value="1"/>
</dbReference>
<evidence type="ECO:0000313" key="6">
    <source>
        <dbReference type="EMBL" id="CAD9224516.1"/>
    </source>
</evidence>
<name>A0A7S1T794_9RHOD</name>
<organism evidence="6">
    <name type="scientific">Compsopogon caeruleus</name>
    <dbReference type="NCBI Taxonomy" id="31354"/>
    <lineage>
        <taxon>Eukaryota</taxon>
        <taxon>Rhodophyta</taxon>
        <taxon>Compsopogonophyceae</taxon>
        <taxon>Compsopogonales</taxon>
        <taxon>Compsopogonaceae</taxon>
        <taxon>Compsopogon</taxon>
    </lineage>
</organism>
<dbReference type="Gene3D" id="3.20.20.140">
    <property type="entry name" value="Metal-dependent hydrolases"/>
    <property type="match status" value="1"/>
</dbReference>
<dbReference type="InterPro" id="IPR018228">
    <property type="entry name" value="DNase_TatD-rel_CS"/>
</dbReference>
<keyword evidence="2 5" id="KW-0479">Metal-binding</keyword>
<evidence type="ECO:0000256" key="5">
    <source>
        <dbReference type="PIRSR" id="PIRSR005902-1"/>
    </source>
</evidence>
<dbReference type="GO" id="GO:0016788">
    <property type="term" value="F:hydrolase activity, acting on ester bonds"/>
    <property type="evidence" value="ECO:0007669"/>
    <property type="project" value="InterPro"/>
</dbReference>
<feature type="binding site" evidence="5">
    <location>
        <position position="157"/>
    </location>
    <ligand>
        <name>a divalent metal cation</name>
        <dbReference type="ChEBI" id="CHEBI:60240"/>
        <label>2</label>
    </ligand>
</feature>
<dbReference type="GO" id="GO:0046872">
    <property type="term" value="F:metal ion binding"/>
    <property type="evidence" value="ECO:0007669"/>
    <property type="project" value="UniProtKB-KW"/>
</dbReference>